<dbReference type="SUPFAM" id="SSF52540">
    <property type="entry name" value="P-loop containing nucleoside triphosphate hydrolases"/>
    <property type="match status" value="1"/>
</dbReference>
<evidence type="ECO:0000256" key="4">
    <source>
        <dbReference type="ARBA" id="ARBA00022840"/>
    </source>
</evidence>
<dbReference type="CDD" id="cd03220">
    <property type="entry name" value="ABC_KpsT_Wzt"/>
    <property type="match status" value="1"/>
</dbReference>
<sequence>MIRFEHLTKSFRVRGERKIVLDAIDMTLPSGKSVALLGRNGAGKSTLLQIVAGTMRADSGRVSSNGSISWPVGFGGSFHGELTGAQNVRFLARIYGVDTEGLLAFVEDFAELGKHFHMPVRSYSAGMRSRLTFGASMGIPFDTYLVDEVTAVGDAAFKRKSQAVFRERMKSAGALMVSHAMAELRQFCEAGAVLVEGKLYYFDDLEEAIALHLEVMQ</sequence>
<keyword evidence="2" id="KW-0813">Transport</keyword>
<dbReference type="PROSITE" id="PS50893">
    <property type="entry name" value="ABC_TRANSPORTER_2"/>
    <property type="match status" value="1"/>
</dbReference>
<reference evidence="7" key="1">
    <citation type="submission" date="2016-10" db="EMBL/GenBank/DDBJ databases">
        <authorList>
            <person name="Varghese N."/>
            <person name="Submissions S."/>
        </authorList>
    </citation>
    <scope>NUCLEOTIDE SEQUENCE [LARGE SCALE GENOMIC DNA]</scope>
    <source>
        <strain evidence="7">CGMCC 1.9108</strain>
    </source>
</reference>
<proteinExistence type="inferred from homology"/>
<dbReference type="RefSeq" id="WP_093037328.1">
    <property type="nucleotide sequence ID" value="NZ_FMZV01000024.1"/>
</dbReference>
<dbReference type="SMART" id="SM00382">
    <property type="entry name" value="AAA"/>
    <property type="match status" value="1"/>
</dbReference>
<dbReference type="InterPro" id="IPR003439">
    <property type="entry name" value="ABC_transporter-like_ATP-bd"/>
</dbReference>
<evidence type="ECO:0000259" key="5">
    <source>
        <dbReference type="PROSITE" id="PS50893"/>
    </source>
</evidence>
<name>A0A1G7E763_9RHOB</name>
<dbReference type="PANTHER" id="PTHR46743">
    <property type="entry name" value="TEICHOIC ACIDS EXPORT ATP-BINDING PROTEIN TAGH"/>
    <property type="match status" value="1"/>
</dbReference>
<protein>
    <submittedName>
        <fullName evidence="6">Capsular polysaccharide transport system ATP-binding protein</fullName>
    </submittedName>
</protein>
<dbReference type="Gene3D" id="3.40.50.300">
    <property type="entry name" value="P-loop containing nucleotide triphosphate hydrolases"/>
    <property type="match status" value="1"/>
</dbReference>
<organism evidence="6 7">
    <name type="scientific">Ruegeria marina</name>
    <dbReference type="NCBI Taxonomy" id="639004"/>
    <lineage>
        <taxon>Bacteria</taxon>
        <taxon>Pseudomonadati</taxon>
        <taxon>Pseudomonadota</taxon>
        <taxon>Alphaproteobacteria</taxon>
        <taxon>Rhodobacterales</taxon>
        <taxon>Roseobacteraceae</taxon>
        <taxon>Ruegeria</taxon>
    </lineage>
</organism>
<keyword evidence="7" id="KW-1185">Reference proteome</keyword>
<feature type="domain" description="ABC transporter" evidence="5">
    <location>
        <begin position="2"/>
        <end position="215"/>
    </location>
</feature>
<dbReference type="GO" id="GO:0016020">
    <property type="term" value="C:membrane"/>
    <property type="evidence" value="ECO:0007669"/>
    <property type="project" value="InterPro"/>
</dbReference>
<keyword evidence="4 6" id="KW-0067">ATP-binding</keyword>
<evidence type="ECO:0000256" key="3">
    <source>
        <dbReference type="ARBA" id="ARBA00022741"/>
    </source>
</evidence>
<dbReference type="PROSITE" id="PS00211">
    <property type="entry name" value="ABC_TRANSPORTER_1"/>
    <property type="match status" value="1"/>
</dbReference>
<gene>
    <name evidence="6" type="ORF">SAMN04488239_12416</name>
</gene>
<dbReference type="STRING" id="639004.SAMN04488239_12416"/>
<dbReference type="GO" id="GO:0016887">
    <property type="term" value="F:ATP hydrolysis activity"/>
    <property type="evidence" value="ECO:0007669"/>
    <property type="project" value="InterPro"/>
</dbReference>
<accession>A0A1G7E763</accession>
<dbReference type="InterPro" id="IPR027417">
    <property type="entry name" value="P-loop_NTPase"/>
</dbReference>
<dbReference type="InterPro" id="IPR015860">
    <property type="entry name" value="ABC_transpr_TagH-like"/>
</dbReference>
<dbReference type="GO" id="GO:0140359">
    <property type="term" value="F:ABC-type transporter activity"/>
    <property type="evidence" value="ECO:0007669"/>
    <property type="project" value="InterPro"/>
</dbReference>
<evidence type="ECO:0000256" key="2">
    <source>
        <dbReference type="ARBA" id="ARBA00022448"/>
    </source>
</evidence>
<dbReference type="EMBL" id="FMZV01000024">
    <property type="protein sequence ID" value="SDE59522.1"/>
    <property type="molecule type" value="Genomic_DNA"/>
</dbReference>
<keyword evidence="3" id="KW-0547">Nucleotide-binding</keyword>
<evidence type="ECO:0000313" key="6">
    <source>
        <dbReference type="EMBL" id="SDE59522.1"/>
    </source>
</evidence>
<dbReference type="Pfam" id="PF00005">
    <property type="entry name" value="ABC_tran"/>
    <property type="match status" value="1"/>
</dbReference>
<dbReference type="InterPro" id="IPR003593">
    <property type="entry name" value="AAA+_ATPase"/>
</dbReference>
<dbReference type="Proteomes" id="UP000199628">
    <property type="component" value="Unassembled WGS sequence"/>
</dbReference>
<comment type="similarity">
    <text evidence="1">Belongs to the ABC transporter superfamily.</text>
</comment>
<dbReference type="GO" id="GO:0005524">
    <property type="term" value="F:ATP binding"/>
    <property type="evidence" value="ECO:0007669"/>
    <property type="project" value="UniProtKB-KW"/>
</dbReference>
<dbReference type="InterPro" id="IPR050683">
    <property type="entry name" value="Bact_Polysacc_Export_ATP-bd"/>
</dbReference>
<dbReference type="AlphaFoldDB" id="A0A1G7E763"/>
<dbReference type="OrthoDB" id="9778870at2"/>
<evidence type="ECO:0000256" key="1">
    <source>
        <dbReference type="ARBA" id="ARBA00005417"/>
    </source>
</evidence>
<evidence type="ECO:0000313" key="7">
    <source>
        <dbReference type="Proteomes" id="UP000199628"/>
    </source>
</evidence>
<dbReference type="PANTHER" id="PTHR46743:SF2">
    <property type="entry name" value="TEICHOIC ACIDS EXPORT ATP-BINDING PROTEIN TAGH"/>
    <property type="match status" value="1"/>
</dbReference>
<dbReference type="InterPro" id="IPR017871">
    <property type="entry name" value="ABC_transporter-like_CS"/>
</dbReference>